<evidence type="ECO:0000256" key="2">
    <source>
        <dbReference type="SAM" id="Phobius"/>
    </source>
</evidence>
<proteinExistence type="predicted"/>
<feature type="compositionally biased region" description="Basic and acidic residues" evidence="1">
    <location>
        <begin position="158"/>
        <end position="167"/>
    </location>
</feature>
<protein>
    <submittedName>
        <fullName evidence="4">Uncharacterized protein</fullName>
    </submittedName>
</protein>
<feature type="transmembrane region" description="Helical" evidence="2">
    <location>
        <begin position="102"/>
        <end position="126"/>
    </location>
</feature>
<keyword evidence="5" id="KW-1185">Reference proteome</keyword>
<dbReference type="AlphaFoldDB" id="A0AA88M8U7"/>
<gene>
    <name evidence="4" type="ORF">Q7C36_016679</name>
</gene>
<accession>A0AA88M8U7</accession>
<feature type="chain" id="PRO_5041703637" evidence="3">
    <location>
        <begin position="18"/>
        <end position="288"/>
    </location>
</feature>
<evidence type="ECO:0000313" key="4">
    <source>
        <dbReference type="EMBL" id="KAK2831593.1"/>
    </source>
</evidence>
<organism evidence="4 5">
    <name type="scientific">Tachysurus vachellii</name>
    <name type="common">Darkbarbel catfish</name>
    <name type="synonym">Pelteobagrus vachellii</name>
    <dbReference type="NCBI Taxonomy" id="175792"/>
    <lineage>
        <taxon>Eukaryota</taxon>
        <taxon>Metazoa</taxon>
        <taxon>Chordata</taxon>
        <taxon>Craniata</taxon>
        <taxon>Vertebrata</taxon>
        <taxon>Euteleostomi</taxon>
        <taxon>Actinopterygii</taxon>
        <taxon>Neopterygii</taxon>
        <taxon>Teleostei</taxon>
        <taxon>Ostariophysi</taxon>
        <taxon>Siluriformes</taxon>
        <taxon>Bagridae</taxon>
        <taxon>Tachysurus</taxon>
    </lineage>
</organism>
<evidence type="ECO:0000256" key="1">
    <source>
        <dbReference type="SAM" id="MobiDB-lite"/>
    </source>
</evidence>
<dbReference type="Proteomes" id="UP001187315">
    <property type="component" value="Unassembled WGS sequence"/>
</dbReference>
<keyword evidence="2" id="KW-0812">Transmembrane</keyword>
<feature type="region of interest" description="Disordered" evidence="1">
    <location>
        <begin position="40"/>
        <end position="66"/>
    </location>
</feature>
<keyword evidence="2" id="KW-0472">Membrane</keyword>
<evidence type="ECO:0000256" key="3">
    <source>
        <dbReference type="SAM" id="SignalP"/>
    </source>
</evidence>
<feature type="signal peptide" evidence="3">
    <location>
        <begin position="1"/>
        <end position="17"/>
    </location>
</feature>
<feature type="compositionally biased region" description="Low complexity" evidence="1">
    <location>
        <begin position="41"/>
        <end position="52"/>
    </location>
</feature>
<feature type="compositionally biased region" description="Basic and acidic residues" evidence="1">
    <location>
        <begin position="182"/>
        <end position="194"/>
    </location>
</feature>
<keyword evidence="2" id="KW-1133">Transmembrane helix</keyword>
<reference evidence="4" key="1">
    <citation type="submission" date="2023-08" db="EMBL/GenBank/DDBJ databases">
        <title>Pelteobagrus vachellii genome.</title>
        <authorList>
            <person name="Liu H."/>
        </authorList>
    </citation>
    <scope>NUCLEOTIDE SEQUENCE</scope>
    <source>
        <strain evidence="4">PRFRI_2022a</strain>
        <tissue evidence="4">Muscle</tissue>
    </source>
</reference>
<feature type="region of interest" description="Disordered" evidence="1">
    <location>
        <begin position="263"/>
        <end position="288"/>
    </location>
</feature>
<keyword evidence="3" id="KW-0732">Signal</keyword>
<evidence type="ECO:0000313" key="5">
    <source>
        <dbReference type="Proteomes" id="UP001187315"/>
    </source>
</evidence>
<feature type="compositionally biased region" description="Polar residues" evidence="1">
    <location>
        <begin position="169"/>
        <end position="181"/>
    </location>
</feature>
<dbReference type="EMBL" id="JAVHJS010000017">
    <property type="protein sequence ID" value="KAK2831593.1"/>
    <property type="molecule type" value="Genomic_DNA"/>
</dbReference>
<sequence>MNVLIIIVLLFPLNAKGTTKSIPTTSQGPSVKENTNAYHQKTVTDSSSTKTSFNKPGDLKNASNSTNKTETTVALNKCGHGTGSSVKDKQFRFFQDLDLKTFLTFLSGVICSTLIFSTVLFFVAICNRCRAKDANKNKESIALKDVKHEDELLVMQTEEDKVDDKDPLQVQTPADVSTKTSGTEEERKLLGKEHTEGARVVSEVDYASINYSLLQKKKDGDLNPKQAESDYAEIQIKKPNEGEEVQTVQHGLEKDEVVQEGAMQDGGDQGIEDGMESEKQAELEEVQV</sequence>
<feature type="region of interest" description="Disordered" evidence="1">
    <location>
        <begin position="158"/>
        <end position="194"/>
    </location>
</feature>
<comment type="caution">
    <text evidence="4">The sequence shown here is derived from an EMBL/GenBank/DDBJ whole genome shotgun (WGS) entry which is preliminary data.</text>
</comment>
<name>A0AA88M8U7_TACVA</name>